<protein>
    <submittedName>
        <fullName evidence="1">Uncharacterized protein</fullName>
    </submittedName>
</protein>
<evidence type="ECO:0000313" key="1">
    <source>
        <dbReference type="EMBL" id="GAA4791984.1"/>
    </source>
</evidence>
<sequence length="96" mass="10090">MQVTSLKEVEINSTFGISARVNVDKGEANSLNEEVSMGLLLLQAFVAEGAVLTYAFAWQGLVAPWIGSLTLAWLAASLPAYKGAGVPPAVALRQVT</sequence>
<organism evidence="1 2">
    <name type="scientific">Rothia endophytica</name>
    <dbReference type="NCBI Taxonomy" id="1324766"/>
    <lineage>
        <taxon>Bacteria</taxon>
        <taxon>Bacillati</taxon>
        <taxon>Actinomycetota</taxon>
        <taxon>Actinomycetes</taxon>
        <taxon>Micrococcales</taxon>
        <taxon>Micrococcaceae</taxon>
        <taxon>Rothia</taxon>
    </lineage>
</organism>
<dbReference type="EMBL" id="BAABKP010000001">
    <property type="protein sequence ID" value="GAA4791984.1"/>
    <property type="molecule type" value="Genomic_DNA"/>
</dbReference>
<evidence type="ECO:0000313" key="2">
    <source>
        <dbReference type="Proteomes" id="UP001500187"/>
    </source>
</evidence>
<reference evidence="2" key="1">
    <citation type="journal article" date="2019" name="Int. J. Syst. Evol. Microbiol.">
        <title>The Global Catalogue of Microorganisms (GCM) 10K type strain sequencing project: providing services to taxonomists for standard genome sequencing and annotation.</title>
        <authorList>
            <consortium name="The Broad Institute Genomics Platform"/>
            <consortium name="The Broad Institute Genome Sequencing Center for Infectious Disease"/>
            <person name="Wu L."/>
            <person name="Ma J."/>
        </authorList>
    </citation>
    <scope>NUCLEOTIDE SEQUENCE [LARGE SCALE GENOMIC DNA]</scope>
    <source>
        <strain evidence="2">JCM 18541</strain>
    </source>
</reference>
<proteinExistence type="predicted"/>
<dbReference type="Proteomes" id="UP001500187">
    <property type="component" value="Unassembled WGS sequence"/>
</dbReference>
<gene>
    <name evidence="1" type="ORF">GCM10023352_07890</name>
</gene>
<name>A0ABP9B8I3_9MICC</name>
<keyword evidence="2" id="KW-1185">Reference proteome</keyword>
<accession>A0ABP9B8I3</accession>
<comment type="caution">
    <text evidence="1">The sequence shown here is derived from an EMBL/GenBank/DDBJ whole genome shotgun (WGS) entry which is preliminary data.</text>
</comment>